<reference evidence="2" key="2">
    <citation type="submission" date="2020-06" db="EMBL/GenBank/DDBJ databases">
        <title>Isolation of Planomicrobium glaciei.</title>
        <authorList>
            <person name="Malisova L."/>
            <person name="Safrankova R."/>
            <person name="Jakubu V."/>
            <person name="Spanelova P."/>
        </authorList>
    </citation>
    <scope>NUCLEOTIDE SEQUENCE [LARGE SCALE GENOMIC DNA]</scope>
    <source>
        <strain evidence="2">NRL-ATB46093</strain>
        <plasmid evidence="2">unnamed2</plasmid>
    </source>
</reference>
<dbReference type="EMBL" id="CP051179">
    <property type="protein sequence ID" value="QKX52791.1"/>
    <property type="molecule type" value="Genomic_DNA"/>
</dbReference>
<proteinExistence type="predicted"/>
<gene>
    <name evidence="1" type="ORF">HF394_19345</name>
</gene>
<dbReference type="AlphaFoldDB" id="A0A7H8QGW0"/>
<reference evidence="1 2" key="1">
    <citation type="submission" date="2020-04" db="EMBL/GenBank/DDBJ databases">
        <authorList>
            <person name="Pajer P."/>
            <person name="Broz P."/>
        </authorList>
    </citation>
    <scope>NUCLEOTIDE SEQUENCE [LARGE SCALE GENOMIC DNA]</scope>
    <source>
        <strain evidence="2">NRL-ATB46093</strain>
        <plasmid evidence="1 2">unnamed2</plasmid>
    </source>
</reference>
<keyword evidence="1" id="KW-0614">Plasmid</keyword>
<dbReference type="RefSeq" id="WP_176295217.1">
    <property type="nucleotide sequence ID" value="NZ_CP051179.1"/>
</dbReference>
<geneLocation type="plasmid" evidence="1 2">
    <name>unnamed2</name>
</geneLocation>
<keyword evidence="2" id="KW-1185">Reference proteome</keyword>
<accession>A0A7H8QGW0</accession>
<name>A0A7H8QGW0_9BACL</name>
<organism evidence="1 2">
    <name type="scientific">Planococcus glaciei</name>
    <dbReference type="NCBI Taxonomy" id="459472"/>
    <lineage>
        <taxon>Bacteria</taxon>
        <taxon>Bacillati</taxon>
        <taxon>Bacillota</taxon>
        <taxon>Bacilli</taxon>
        <taxon>Bacillales</taxon>
        <taxon>Caryophanaceae</taxon>
        <taxon>Planococcus</taxon>
    </lineage>
</organism>
<protein>
    <submittedName>
        <fullName evidence="1">Uncharacterized protein</fullName>
    </submittedName>
</protein>
<evidence type="ECO:0000313" key="2">
    <source>
        <dbReference type="Proteomes" id="UP000509222"/>
    </source>
</evidence>
<evidence type="ECO:0000313" key="1">
    <source>
        <dbReference type="EMBL" id="QKX52791.1"/>
    </source>
</evidence>
<sequence length="84" mass="9649">MNKRKWIKWVVLAVPFLLLLAFAWSYAPHKVVSIEPAKVSKIAVSDENSIKLLEITEESEINHLVSNLNKTIFQKGTLNRGYRI</sequence>
<dbReference type="Proteomes" id="UP000509222">
    <property type="component" value="Plasmid unnamed2"/>
</dbReference>